<dbReference type="PROSITE" id="PS50893">
    <property type="entry name" value="ABC_TRANSPORTER_2"/>
    <property type="match status" value="2"/>
</dbReference>
<dbReference type="NCBIfam" id="NF010167">
    <property type="entry name" value="PRK13648.1"/>
    <property type="match status" value="2"/>
</dbReference>
<keyword evidence="3" id="KW-0813">Transport</keyword>
<evidence type="ECO:0000256" key="7">
    <source>
        <dbReference type="ARBA" id="ARBA00022840"/>
    </source>
</evidence>
<dbReference type="InterPro" id="IPR050095">
    <property type="entry name" value="ECF_ABC_transporter_ATP-bd"/>
</dbReference>
<dbReference type="Pfam" id="PF00005">
    <property type="entry name" value="ABC_tran"/>
    <property type="match status" value="2"/>
</dbReference>
<dbReference type="InterPro" id="IPR022216">
    <property type="entry name" value="ABC_Co_transporter"/>
</dbReference>
<evidence type="ECO:0000313" key="13">
    <source>
        <dbReference type="Proteomes" id="UP001222800"/>
    </source>
</evidence>
<reference evidence="12 13" key="1">
    <citation type="submission" date="2023-03" db="EMBL/GenBank/DDBJ databases">
        <title>Complete genome sequence of Tepidibacter sp. SWIR-1, isolated from a deep-sea hydrothermal vent.</title>
        <authorList>
            <person name="Li X."/>
        </authorList>
    </citation>
    <scope>NUCLEOTIDE SEQUENCE [LARGE SCALE GENOMIC DNA]</scope>
    <source>
        <strain evidence="12 13">SWIR-1</strain>
    </source>
</reference>
<dbReference type="InterPro" id="IPR015856">
    <property type="entry name" value="ABC_transpr_CbiO/EcfA_su"/>
</dbReference>
<evidence type="ECO:0000256" key="4">
    <source>
        <dbReference type="ARBA" id="ARBA00022475"/>
    </source>
</evidence>
<protein>
    <submittedName>
        <fullName evidence="12">ABC transporter ATP-binding protein</fullName>
    </submittedName>
</protein>
<evidence type="ECO:0000313" key="12">
    <source>
        <dbReference type="EMBL" id="WFD12173.1"/>
    </source>
</evidence>
<evidence type="ECO:0000256" key="2">
    <source>
        <dbReference type="ARBA" id="ARBA00005417"/>
    </source>
</evidence>
<organism evidence="12 13">
    <name type="scientific">Tepidibacter hydrothermalis</name>
    <dbReference type="NCBI Taxonomy" id="3036126"/>
    <lineage>
        <taxon>Bacteria</taxon>
        <taxon>Bacillati</taxon>
        <taxon>Bacillota</taxon>
        <taxon>Clostridia</taxon>
        <taxon>Peptostreptococcales</taxon>
        <taxon>Peptostreptococcaceae</taxon>
        <taxon>Tepidibacter</taxon>
    </lineage>
</organism>
<dbReference type="InterPro" id="IPR003593">
    <property type="entry name" value="AAA+_ATPase"/>
</dbReference>
<dbReference type="EMBL" id="CP120733">
    <property type="protein sequence ID" value="WFD12173.1"/>
    <property type="molecule type" value="Genomic_DNA"/>
</dbReference>
<dbReference type="PANTHER" id="PTHR43553:SF26">
    <property type="entry name" value="ABC TRANSPORTER ATP-BINDING PROTEIN BC_2655-RELATED"/>
    <property type="match status" value="1"/>
</dbReference>
<dbReference type="SUPFAM" id="SSF52540">
    <property type="entry name" value="P-loop containing nucleoside triphosphate hydrolases"/>
    <property type="match status" value="2"/>
</dbReference>
<evidence type="ECO:0000256" key="8">
    <source>
        <dbReference type="ARBA" id="ARBA00022967"/>
    </source>
</evidence>
<keyword evidence="8" id="KW-1278">Translocase</keyword>
<name>A0ABY8EGV4_9FIRM</name>
<comment type="subcellular location">
    <subcellularLocation>
        <location evidence="1">Cell membrane</location>
        <topology evidence="1">Peripheral membrane protein</topology>
    </subcellularLocation>
</comment>
<dbReference type="InterPro" id="IPR027417">
    <property type="entry name" value="P-loop_NTPase"/>
</dbReference>
<dbReference type="RefSeq" id="WP_277734475.1">
    <property type="nucleotide sequence ID" value="NZ_CP120733.1"/>
</dbReference>
<dbReference type="InterPro" id="IPR017871">
    <property type="entry name" value="ABC_transporter-like_CS"/>
</dbReference>
<keyword evidence="7 12" id="KW-0067">ATP-binding</keyword>
<dbReference type="PROSITE" id="PS00211">
    <property type="entry name" value="ABC_TRANSPORTER_1"/>
    <property type="match status" value="2"/>
</dbReference>
<evidence type="ECO:0000256" key="5">
    <source>
        <dbReference type="ARBA" id="ARBA00022737"/>
    </source>
</evidence>
<keyword evidence="4" id="KW-1003">Cell membrane</keyword>
<dbReference type="Gene3D" id="3.40.50.300">
    <property type="entry name" value="P-loop containing nucleotide triphosphate hydrolases"/>
    <property type="match status" value="2"/>
</dbReference>
<feature type="domain" description="ABC transporter" evidence="11">
    <location>
        <begin position="302"/>
        <end position="535"/>
    </location>
</feature>
<keyword evidence="9" id="KW-0472">Membrane</keyword>
<accession>A0ABY8EGV4</accession>
<dbReference type="GO" id="GO:0005524">
    <property type="term" value="F:ATP binding"/>
    <property type="evidence" value="ECO:0007669"/>
    <property type="project" value="UniProtKB-KW"/>
</dbReference>
<evidence type="ECO:0000256" key="10">
    <source>
        <dbReference type="ARBA" id="ARBA00025157"/>
    </source>
</evidence>
<sequence length="571" mass="63828">MASIISFKDFTFKYKSLSKPTLNNINLDIQRGEKVLIAGPSGSGKSTLAHCINGLIPFSYDGDITGELVIDNINPYKTSIFEISKRVGTILQDQDGQFIGLSVGEDIAFYFENENIEQVKMKEEVIRAAKLVDMMKYIDCSPYELSGGQKQRVSLGGILTTQAEILLFDEPLANLDPASGKKVMKLIDEIHKKTGKTIIIVEHRIEDVLEASFDKVVVVDRGEIQACTTPSEILASNILKKYGLREPLYIEALKHSGCTIKKEDKLDSFDNVNKSEFKDKVNSFYKNLNTSKDKKEYKDIVLSVKDLEFSYDKNEKIIKGISFDLYEGELISLLGNNGSGKSTLSNIITGINKHDKGEIVYKGDNINDWSISSRGKHIGYVMQNPNYMITQNMIKDEVALGILNKGYDSDTISAKVEDVLKICGLISYKNWPVCALSYGQKKRLTIASMLILEPTVLILDEPTAGQDYKHYTEFMEFIKTLTFKGISIILITHDMHLALEYTDRAVVLSDGQKIADDRVANVLADEKIIKKADLKETSLSKLASLLGIEDVNSFIQSFIDYENGKKECING</sequence>
<keyword evidence="6" id="KW-0547">Nucleotide-binding</keyword>
<dbReference type="Proteomes" id="UP001222800">
    <property type="component" value="Chromosome"/>
</dbReference>
<gene>
    <name evidence="12" type="ORF">P4S50_08845</name>
</gene>
<keyword evidence="13" id="KW-1185">Reference proteome</keyword>
<evidence type="ECO:0000256" key="6">
    <source>
        <dbReference type="ARBA" id="ARBA00022741"/>
    </source>
</evidence>
<keyword evidence="5" id="KW-0677">Repeat</keyword>
<evidence type="ECO:0000256" key="9">
    <source>
        <dbReference type="ARBA" id="ARBA00023136"/>
    </source>
</evidence>
<dbReference type="InterPro" id="IPR003439">
    <property type="entry name" value="ABC_transporter-like_ATP-bd"/>
</dbReference>
<proteinExistence type="inferred from homology"/>
<dbReference type="CDD" id="cd03225">
    <property type="entry name" value="ABC_cobalt_CbiO_domain1"/>
    <property type="match status" value="2"/>
</dbReference>
<comment type="function">
    <text evidence="10">Probably part of an ABC transporter complex. Responsible for energy coupling to the transport system.</text>
</comment>
<feature type="domain" description="ABC transporter" evidence="11">
    <location>
        <begin position="5"/>
        <end position="246"/>
    </location>
</feature>
<evidence type="ECO:0000259" key="11">
    <source>
        <dbReference type="PROSITE" id="PS50893"/>
    </source>
</evidence>
<dbReference type="SMART" id="SM00382">
    <property type="entry name" value="AAA"/>
    <property type="match status" value="2"/>
</dbReference>
<evidence type="ECO:0000256" key="1">
    <source>
        <dbReference type="ARBA" id="ARBA00004202"/>
    </source>
</evidence>
<evidence type="ECO:0000256" key="3">
    <source>
        <dbReference type="ARBA" id="ARBA00022448"/>
    </source>
</evidence>
<comment type="similarity">
    <text evidence="2">Belongs to the ABC transporter superfamily.</text>
</comment>
<dbReference type="PANTHER" id="PTHR43553">
    <property type="entry name" value="HEAVY METAL TRANSPORTER"/>
    <property type="match status" value="1"/>
</dbReference>
<dbReference type="Pfam" id="PF12558">
    <property type="entry name" value="DUF3744"/>
    <property type="match status" value="1"/>
</dbReference>